<accession>A0A1H9S5P3</accession>
<dbReference type="OrthoDB" id="502624at2"/>
<evidence type="ECO:0000256" key="1">
    <source>
        <dbReference type="ARBA" id="ARBA00010617"/>
    </source>
</evidence>
<dbReference type="STRING" id="64702.SAMN05443377_11166"/>
<dbReference type="Proteomes" id="UP000198815">
    <property type="component" value="Unassembled WGS sequence"/>
</dbReference>
<keyword evidence="3" id="KW-1185">Reference proteome</keyword>
<reference evidence="3" key="1">
    <citation type="submission" date="2016-10" db="EMBL/GenBank/DDBJ databases">
        <authorList>
            <person name="Varghese N."/>
            <person name="Submissions S."/>
        </authorList>
    </citation>
    <scope>NUCLEOTIDE SEQUENCE [LARGE SCALE GENOMIC DNA]</scope>
    <source>
        <strain evidence="3">DSM 16859</strain>
    </source>
</reference>
<dbReference type="Pfam" id="PF00067">
    <property type="entry name" value="p450"/>
    <property type="match status" value="1"/>
</dbReference>
<dbReference type="InterPro" id="IPR001128">
    <property type="entry name" value="Cyt_P450"/>
</dbReference>
<dbReference type="PANTHER" id="PTHR46696">
    <property type="entry name" value="P450, PUTATIVE (EUROFUNG)-RELATED"/>
    <property type="match status" value="1"/>
</dbReference>
<dbReference type="InterPro" id="IPR002397">
    <property type="entry name" value="Cyt_P450_B"/>
</dbReference>
<evidence type="ECO:0000313" key="3">
    <source>
        <dbReference type="Proteomes" id="UP000198815"/>
    </source>
</evidence>
<dbReference type="AlphaFoldDB" id="A0A1H9S5P3"/>
<sequence length="366" mass="39848">MSSQSPSSPILRDASGALVIVSHDQVVAVAHDPAGFSNNVSRHLQIPNGLDGPAHTAARRLLDPFLAGERVNALEPKLAAIAEELVAEFHDGHSFDAVAELGARYSVRAQSAWLGWPAELEQTLLEWVRDHRQAARESTQGAHADVARRFDEIVSQLLQERRERPRHDVTTELVELRDEDGMALSDEQIISVLRNWTGGDLNSVALCVGVVVAWLARHREHQAQLAALAGKDPPEAAQLLDHAIDEILRADDPFVSNRRRATNDTSVAGCPVASGEVVVLDWRRANRDPAVFGDPDSFDPQTHAAANLVYGTGAHACPGRTLATRELRVLTQALLGAGRLVMDGPAALRREHDPDIIRSVRVRIEG</sequence>
<dbReference type="Gene3D" id="1.10.630.10">
    <property type="entry name" value="Cytochrome P450"/>
    <property type="match status" value="1"/>
</dbReference>
<dbReference type="GO" id="GO:0020037">
    <property type="term" value="F:heme binding"/>
    <property type="evidence" value="ECO:0007669"/>
    <property type="project" value="InterPro"/>
</dbReference>
<dbReference type="PANTHER" id="PTHR46696:SF6">
    <property type="entry name" value="P450, PUTATIVE (EUROFUNG)-RELATED"/>
    <property type="match status" value="1"/>
</dbReference>
<dbReference type="RefSeq" id="WP_091969358.1">
    <property type="nucleotide sequence ID" value="NZ_FOGZ01000011.1"/>
</dbReference>
<dbReference type="PRINTS" id="PR00359">
    <property type="entry name" value="BP450"/>
</dbReference>
<dbReference type="SUPFAM" id="SSF48264">
    <property type="entry name" value="Cytochrome P450"/>
    <property type="match status" value="1"/>
</dbReference>
<name>A0A1H9S5P3_9ACTN</name>
<dbReference type="GO" id="GO:0005506">
    <property type="term" value="F:iron ion binding"/>
    <property type="evidence" value="ECO:0007669"/>
    <property type="project" value="InterPro"/>
</dbReference>
<dbReference type="InterPro" id="IPR036396">
    <property type="entry name" value="Cyt_P450_sf"/>
</dbReference>
<dbReference type="GO" id="GO:0004497">
    <property type="term" value="F:monooxygenase activity"/>
    <property type="evidence" value="ECO:0007669"/>
    <property type="project" value="InterPro"/>
</dbReference>
<dbReference type="EMBL" id="FOGZ01000011">
    <property type="protein sequence ID" value="SER80352.1"/>
    <property type="molecule type" value="Genomic_DNA"/>
</dbReference>
<gene>
    <name evidence="2" type="ORF">SAMN05443377_11166</name>
</gene>
<comment type="similarity">
    <text evidence="1">Belongs to the cytochrome P450 family.</text>
</comment>
<proteinExistence type="inferred from homology"/>
<dbReference type="GO" id="GO:0016705">
    <property type="term" value="F:oxidoreductase activity, acting on paired donors, with incorporation or reduction of molecular oxygen"/>
    <property type="evidence" value="ECO:0007669"/>
    <property type="project" value="InterPro"/>
</dbReference>
<evidence type="ECO:0000313" key="2">
    <source>
        <dbReference type="EMBL" id="SER80352.1"/>
    </source>
</evidence>
<organism evidence="2 3">
    <name type="scientific">Propionibacterium cyclohexanicum</name>
    <dbReference type="NCBI Taxonomy" id="64702"/>
    <lineage>
        <taxon>Bacteria</taxon>
        <taxon>Bacillati</taxon>
        <taxon>Actinomycetota</taxon>
        <taxon>Actinomycetes</taxon>
        <taxon>Propionibacteriales</taxon>
        <taxon>Propionibacteriaceae</taxon>
        <taxon>Propionibacterium</taxon>
    </lineage>
</organism>
<protein>
    <submittedName>
        <fullName evidence="2">Cytochrome P450</fullName>
    </submittedName>
</protein>